<dbReference type="Gene3D" id="3.40.720.10">
    <property type="entry name" value="Alkaline Phosphatase, subunit A"/>
    <property type="match status" value="1"/>
</dbReference>
<sequence>MKLDRIIALLFLVLVSTRVFADHDPPNILLIVADDLGYTDLGSFGSEIPTPTLDTLAYEGIRLTNFHTGRACQQTRAMLMSGRGVSSVIQRNPPRPDGERAHQLRFDVATIPELLRDAGYRTYMAGKWDLGISSDAAPVARGFDRSFSLLEASSSHFREYFWDQKSYYQEDTRPLRLNDLPSDFYSTRAYTDKMLEYLRAHDGPEPWFGYVAYTAPHWPLQVPDEWLDRHVGHYDAGYDVL</sequence>
<dbReference type="Pfam" id="PF00884">
    <property type="entry name" value="Sulfatase"/>
    <property type="match status" value="1"/>
</dbReference>
<organism evidence="3">
    <name type="scientific">marine metagenome</name>
    <dbReference type="NCBI Taxonomy" id="408172"/>
    <lineage>
        <taxon>unclassified sequences</taxon>
        <taxon>metagenomes</taxon>
        <taxon>ecological metagenomes</taxon>
    </lineage>
</organism>
<proteinExistence type="inferred from homology"/>
<gene>
    <name evidence="3" type="ORF">METZ01_LOCUS290628</name>
</gene>
<dbReference type="InterPro" id="IPR000917">
    <property type="entry name" value="Sulfatase_N"/>
</dbReference>
<evidence type="ECO:0000259" key="2">
    <source>
        <dbReference type="Pfam" id="PF00884"/>
    </source>
</evidence>
<dbReference type="InterPro" id="IPR017850">
    <property type="entry name" value="Alkaline_phosphatase_core_sf"/>
</dbReference>
<dbReference type="PANTHER" id="PTHR42693:SF33">
    <property type="entry name" value="ARYLSULFATASE"/>
    <property type="match status" value="1"/>
</dbReference>
<feature type="domain" description="Sulfatase N-terminal" evidence="2">
    <location>
        <begin position="26"/>
        <end position="234"/>
    </location>
</feature>
<accession>A0A382LLR9</accession>
<dbReference type="SUPFAM" id="SSF53649">
    <property type="entry name" value="Alkaline phosphatase-like"/>
    <property type="match status" value="1"/>
</dbReference>
<reference evidence="3" key="1">
    <citation type="submission" date="2018-05" db="EMBL/GenBank/DDBJ databases">
        <authorList>
            <person name="Lanie J.A."/>
            <person name="Ng W.-L."/>
            <person name="Kazmierczak K.M."/>
            <person name="Andrzejewski T.M."/>
            <person name="Davidsen T.M."/>
            <person name="Wayne K.J."/>
            <person name="Tettelin H."/>
            <person name="Glass J.I."/>
            <person name="Rusch D."/>
            <person name="Podicherti R."/>
            <person name="Tsui H.-C.T."/>
            <person name="Winkler M.E."/>
        </authorList>
    </citation>
    <scope>NUCLEOTIDE SEQUENCE</scope>
</reference>
<feature type="non-terminal residue" evidence="3">
    <location>
        <position position="241"/>
    </location>
</feature>
<evidence type="ECO:0000313" key="3">
    <source>
        <dbReference type="EMBL" id="SVC37774.1"/>
    </source>
</evidence>
<comment type="similarity">
    <text evidence="1">Belongs to the sulfatase family.</text>
</comment>
<dbReference type="PANTHER" id="PTHR42693">
    <property type="entry name" value="ARYLSULFATASE FAMILY MEMBER"/>
    <property type="match status" value="1"/>
</dbReference>
<dbReference type="AlphaFoldDB" id="A0A382LLR9"/>
<evidence type="ECO:0000256" key="1">
    <source>
        <dbReference type="ARBA" id="ARBA00008779"/>
    </source>
</evidence>
<dbReference type="EMBL" id="UINC01087958">
    <property type="protein sequence ID" value="SVC37774.1"/>
    <property type="molecule type" value="Genomic_DNA"/>
</dbReference>
<dbReference type="InterPro" id="IPR050738">
    <property type="entry name" value="Sulfatase"/>
</dbReference>
<protein>
    <recommendedName>
        <fullName evidence="2">Sulfatase N-terminal domain-containing protein</fullName>
    </recommendedName>
</protein>
<dbReference type="GO" id="GO:0004065">
    <property type="term" value="F:arylsulfatase activity"/>
    <property type="evidence" value="ECO:0007669"/>
    <property type="project" value="TreeGrafter"/>
</dbReference>
<name>A0A382LLR9_9ZZZZ</name>